<evidence type="ECO:0000256" key="2">
    <source>
        <dbReference type="ARBA" id="ARBA00022827"/>
    </source>
</evidence>
<dbReference type="PRINTS" id="PR00411">
    <property type="entry name" value="PNDRDTASEI"/>
</dbReference>
<evidence type="ECO:0000313" key="5">
    <source>
        <dbReference type="EMBL" id="GAD49815.1"/>
    </source>
</evidence>
<protein>
    <submittedName>
        <fullName evidence="5">Putative flavin-containing monooxygenase</fullName>
    </submittedName>
</protein>
<dbReference type="GO" id="GO:0050660">
    <property type="term" value="F:flavin adenine dinucleotide binding"/>
    <property type="evidence" value="ECO:0007669"/>
    <property type="project" value="InterPro"/>
</dbReference>
<comment type="caution">
    <text evidence="5">The sequence shown here is derived from an EMBL/GenBank/DDBJ whole genome shotgun (WGS) entry which is preliminary data.</text>
</comment>
<dbReference type="GO" id="GO:0050661">
    <property type="term" value="F:NADP binding"/>
    <property type="evidence" value="ECO:0007669"/>
    <property type="project" value="InterPro"/>
</dbReference>
<evidence type="ECO:0000256" key="4">
    <source>
        <dbReference type="SAM" id="MobiDB-lite"/>
    </source>
</evidence>
<dbReference type="Proteomes" id="UP000016568">
    <property type="component" value="Unassembled WGS sequence"/>
</dbReference>
<accession>U2YM95</accession>
<keyword evidence="3" id="KW-0560">Oxidoreductase</keyword>
<evidence type="ECO:0000256" key="1">
    <source>
        <dbReference type="ARBA" id="ARBA00022630"/>
    </source>
</evidence>
<dbReference type="Gene3D" id="3.50.50.60">
    <property type="entry name" value="FAD/NAD(P)-binding domain"/>
    <property type="match status" value="2"/>
</dbReference>
<proteinExistence type="predicted"/>
<organism evidence="5 6">
    <name type="scientific">Caenibius tardaugens NBRC 16725</name>
    <dbReference type="NCBI Taxonomy" id="1219035"/>
    <lineage>
        <taxon>Bacteria</taxon>
        <taxon>Pseudomonadati</taxon>
        <taxon>Pseudomonadota</taxon>
        <taxon>Alphaproteobacteria</taxon>
        <taxon>Sphingomonadales</taxon>
        <taxon>Erythrobacteraceae</taxon>
        <taxon>Caenibius</taxon>
    </lineage>
</organism>
<dbReference type="Pfam" id="PF00743">
    <property type="entry name" value="FMO-like"/>
    <property type="match status" value="1"/>
</dbReference>
<dbReference type="GO" id="GO:0004499">
    <property type="term" value="F:N,N-dimethylaniline monooxygenase activity"/>
    <property type="evidence" value="ECO:0007669"/>
    <property type="project" value="InterPro"/>
</dbReference>
<dbReference type="PANTHER" id="PTHR42877">
    <property type="entry name" value="L-ORNITHINE N(5)-MONOOXYGENASE-RELATED"/>
    <property type="match status" value="1"/>
</dbReference>
<dbReference type="InterPro" id="IPR051209">
    <property type="entry name" value="FAD-bind_Monooxygenase_sf"/>
</dbReference>
<name>U2YM95_9SPHN</name>
<gene>
    <name evidence="5" type="ORF">NT2_06_02550</name>
</gene>
<keyword evidence="5" id="KW-0503">Monooxygenase</keyword>
<keyword evidence="6" id="KW-1185">Reference proteome</keyword>
<dbReference type="RefSeq" id="WP_021690720.1">
    <property type="nucleotide sequence ID" value="NZ_BASZ01000006.1"/>
</dbReference>
<evidence type="ECO:0000256" key="3">
    <source>
        <dbReference type="ARBA" id="ARBA00023002"/>
    </source>
</evidence>
<dbReference type="InterPro" id="IPR036188">
    <property type="entry name" value="FAD/NAD-bd_sf"/>
</dbReference>
<keyword evidence="1" id="KW-0285">Flavoprotein</keyword>
<dbReference type="SUPFAM" id="SSF51905">
    <property type="entry name" value="FAD/NAD(P)-binding domain"/>
    <property type="match status" value="1"/>
</dbReference>
<dbReference type="AlphaFoldDB" id="U2YM95"/>
<feature type="region of interest" description="Disordered" evidence="4">
    <location>
        <begin position="1"/>
        <end position="23"/>
    </location>
</feature>
<dbReference type="PRINTS" id="PR00368">
    <property type="entry name" value="FADPNR"/>
</dbReference>
<dbReference type="eggNOG" id="COG2072">
    <property type="taxonomic scope" value="Bacteria"/>
</dbReference>
<dbReference type="PANTHER" id="PTHR42877:SF4">
    <property type="entry name" value="FAD_NAD(P)-BINDING DOMAIN-CONTAINING PROTEIN-RELATED"/>
    <property type="match status" value="1"/>
</dbReference>
<dbReference type="EMBL" id="BASZ01000006">
    <property type="protein sequence ID" value="GAD49815.1"/>
    <property type="molecule type" value="Genomic_DNA"/>
</dbReference>
<sequence length="647" mass="72404">MAIAGETDIMEGQASRVGANPGSPDVDRGFIRRAIELADLDAVRVSLYQLTDDKAIAMLPVAKALSPEQREQLVDRAVDWLERHASPDMPVEPPAEKLRELMALTIHRDMSDLEFAARRDLAGFRDFPFAVEWKGEKPPVPEGFRVAIIGSGPSGLAAAVQCEILGLPYVLLERQAEPGGTWTINRYPEVRVDTPSITYEFSFEKRYPWKEHFGKGADVRAYLDHISRKYGVFANTRFCNDVKCATFNETTNKWSLEIATPEGVDTLDVNVVMTACGTFANAKLPDFEGIETFRGQVIHPSRWPADLDLSGKRVALIGNGSTGVQMLGAIAREAKQVFAIQRTPQWISPREKYGAPMEAELTWLINNLPGYWNWWRYMATATLFDIHSLQVADPEWQAKGGIINQGNDALREMLTGYIRQETGGDEELIAKLVPDYAPFSRRPVVDNGWYRALTRDNVELVCGSVARLVPEGLEMEDGKRVEVDVIIAATGFEVAKYLLPARYEGLAGKDLHAVWDAGDGPRAYRSMMVPDFPNLFMIYGPNSQPLSGGTGLPAWYLLWASFAGQCIMRMLREGKSRVTVTHRACADYNEALDQEASNLIQLTREGGVERNYYVNNTHHRLQVNAPWQSPDFHRMCSVVDWDDLELS</sequence>
<evidence type="ECO:0000313" key="6">
    <source>
        <dbReference type="Proteomes" id="UP000016568"/>
    </source>
</evidence>
<keyword evidence="2" id="KW-0274">FAD</keyword>
<reference evidence="5 6" key="1">
    <citation type="submission" date="2013-09" db="EMBL/GenBank/DDBJ databases">
        <title>Whole genome shotgun sequence of Novosphingobium tardaugens NBRC 16725.</title>
        <authorList>
            <person name="Isaki S."/>
            <person name="Hosoyama A."/>
            <person name="Tsuchikane K."/>
            <person name="Katsumata H."/>
            <person name="Ando Y."/>
            <person name="Yamazaki S."/>
            <person name="Fujita N."/>
        </authorList>
    </citation>
    <scope>NUCLEOTIDE SEQUENCE [LARGE SCALE GENOMIC DNA]</scope>
    <source>
        <strain evidence="5 6">NBRC 16725</strain>
    </source>
</reference>
<dbReference type="InterPro" id="IPR020946">
    <property type="entry name" value="Flavin_mOase-like"/>
</dbReference>